<dbReference type="Proteomes" id="UP000009080">
    <property type="component" value="Chromosome"/>
</dbReference>
<protein>
    <recommendedName>
        <fullName evidence="3">DUF2164 domain-containing protein</fullName>
    </recommendedName>
</protein>
<evidence type="ECO:0000313" key="2">
    <source>
        <dbReference type="Proteomes" id="UP000009080"/>
    </source>
</evidence>
<keyword evidence="2" id="KW-1185">Reference proteome</keyword>
<evidence type="ECO:0008006" key="3">
    <source>
        <dbReference type="Google" id="ProtNLM"/>
    </source>
</evidence>
<proteinExistence type="predicted"/>
<accession>C5BRX6</accession>
<sequence>MASIEFSKEEKDVLSKKIKNYFLEELEHEIGQFDALFLLDFISEEIGVYFYNRGLYDAQAILENRVESVVEAIYELEKVTDFRR</sequence>
<name>C5BRX6_TERTT</name>
<dbReference type="OrthoDB" id="6629495at2"/>
<gene>
    <name evidence="1" type="ordered locus">TERTU_1294</name>
</gene>
<dbReference type="HOGENOM" id="CLU_157964_2_1_6"/>
<dbReference type="AlphaFoldDB" id="C5BRX6"/>
<dbReference type="RefSeq" id="WP_015817720.1">
    <property type="nucleotide sequence ID" value="NC_012997.1"/>
</dbReference>
<dbReference type="Pfam" id="PF09932">
    <property type="entry name" value="DUF2164"/>
    <property type="match status" value="1"/>
</dbReference>
<dbReference type="eggNOG" id="COG5460">
    <property type="taxonomic scope" value="Bacteria"/>
</dbReference>
<dbReference type="EMBL" id="CP001614">
    <property type="protein sequence ID" value="ACR11608.1"/>
    <property type="molecule type" value="Genomic_DNA"/>
</dbReference>
<dbReference type="STRING" id="377629.TERTU_1294"/>
<evidence type="ECO:0000313" key="1">
    <source>
        <dbReference type="EMBL" id="ACR11608.1"/>
    </source>
</evidence>
<dbReference type="KEGG" id="ttu:TERTU_1294"/>
<organism evidence="1 2">
    <name type="scientific">Teredinibacter turnerae (strain ATCC 39867 / T7901)</name>
    <dbReference type="NCBI Taxonomy" id="377629"/>
    <lineage>
        <taxon>Bacteria</taxon>
        <taxon>Pseudomonadati</taxon>
        <taxon>Pseudomonadota</taxon>
        <taxon>Gammaproteobacteria</taxon>
        <taxon>Cellvibrionales</taxon>
        <taxon>Cellvibrionaceae</taxon>
        <taxon>Teredinibacter</taxon>
    </lineage>
</organism>
<reference evidence="1 2" key="1">
    <citation type="journal article" date="2009" name="PLoS ONE">
        <title>The complete genome of Teredinibacter turnerae T7901: an intracellular endosymbiont of marine wood-boring bivalves (shipworms).</title>
        <authorList>
            <person name="Yang J.C."/>
            <person name="Madupu R."/>
            <person name="Durkin A.S."/>
            <person name="Ekborg N.A."/>
            <person name="Pedamallu C.S."/>
            <person name="Hostetler J.B."/>
            <person name="Radune D."/>
            <person name="Toms B.S."/>
            <person name="Henrissat B."/>
            <person name="Coutinho P.M."/>
            <person name="Schwarz S."/>
            <person name="Field L."/>
            <person name="Trindade-Silva A.E."/>
            <person name="Soares C.A.G."/>
            <person name="Elshahawi S."/>
            <person name="Hanora A."/>
            <person name="Schmidt E.W."/>
            <person name="Haygood M.G."/>
            <person name="Posfai J."/>
            <person name="Benner J."/>
            <person name="Madinger C."/>
            <person name="Nove J."/>
            <person name="Anton B."/>
            <person name="Chaudhary K."/>
            <person name="Foster J."/>
            <person name="Holman A."/>
            <person name="Kumar S."/>
            <person name="Lessard P.A."/>
            <person name="Luyten Y.A."/>
            <person name="Slatko B."/>
            <person name="Wood N."/>
            <person name="Wu B."/>
            <person name="Teplitski M."/>
            <person name="Mougous J.D."/>
            <person name="Ward N."/>
            <person name="Eisen J.A."/>
            <person name="Badger J.H."/>
            <person name="Distel D.L."/>
        </authorList>
    </citation>
    <scope>NUCLEOTIDE SEQUENCE [LARGE SCALE GENOMIC DNA]</scope>
    <source>
        <strain evidence="2">ATCC 39867 / T7901</strain>
    </source>
</reference>
<dbReference type="InterPro" id="IPR018680">
    <property type="entry name" value="DUF2164"/>
</dbReference>